<evidence type="ECO:0000256" key="1">
    <source>
        <dbReference type="SAM" id="MobiDB-lite"/>
    </source>
</evidence>
<gene>
    <name evidence="5" type="ORF">LMG28138_03883</name>
</gene>
<accession>A0A6S7BCL5</accession>
<dbReference type="InterPro" id="IPR055385">
    <property type="entry name" value="GpJ_HDII-ins2"/>
</dbReference>
<keyword evidence="6" id="KW-1185">Reference proteome</keyword>
<protein>
    <recommendedName>
        <fullName evidence="7">Fibronectin type-III domain-containing protein</fullName>
    </recommendedName>
</protein>
<feature type="region of interest" description="Disordered" evidence="1">
    <location>
        <begin position="1"/>
        <end position="22"/>
    </location>
</feature>
<evidence type="ECO:0000313" key="6">
    <source>
        <dbReference type="Proteomes" id="UP000494115"/>
    </source>
</evidence>
<dbReference type="RefSeq" id="WP_175106440.1">
    <property type="nucleotide sequence ID" value="NZ_CADIKM010000021.1"/>
</dbReference>
<dbReference type="InterPro" id="IPR015406">
    <property type="entry name" value="GpJ_CSF"/>
</dbReference>
<dbReference type="PANTHER" id="PTHR36251">
    <property type="entry name" value="FELS-1 PROPHAGE HOST SPECIFICITY PROTEIN-RELATED"/>
    <property type="match status" value="1"/>
</dbReference>
<feature type="domain" description="Tip attachment protein J" evidence="3">
    <location>
        <begin position="346"/>
        <end position="503"/>
    </location>
</feature>
<dbReference type="Pfam" id="PF09327">
    <property type="entry name" value="Phage_Tail_Tip"/>
    <property type="match status" value="1"/>
</dbReference>
<organism evidence="5 6">
    <name type="scientific">Pararobbsia alpina</name>
    <dbReference type="NCBI Taxonomy" id="621374"/>
    <lineage>
        <taxon>Bacteria</taxon>
        <taxon>Pseudomonadati</taxon>
        <taxon>Pseudomonadota</taxon>
        <taxon>Betaproteobacteria</taxon>
        <taxon>Burkholderiales</taxon>
        <taxon>Burkholderiaceae</taxon>
        <taxon>Pararobbsia</taxon>
    </lineage>
</organism>
<evidence type="ECO:0008006" key="7">
    <source>
        <dbReference type="Google" id="ProtNLM"/>
    </source>
</evidence>
<proteinExistence type="predicted"/>
<dbReference type="Gene3D" id="2.60.40.10">
    <property type="entry name" value="Immunoglobulins"/>
    <property type="match status" value="1"/>
</dbReference>
<feature type="domain" description="Tip attachment protein J HDII-ins2" evidence="4">
    <location>
        <begin position="93"/>
        <end position="219"/>
    </location>
</feature>
<dbReference type="Pfam" id="PF13550">
    <property type="entry name" value="Phage-tail_3"/>
    <property type="match status" value="1"/>
</dbReference>
<evidence type="ECO:0000313" key="5">
    <source>
        <dbReference type="EMBL" id="CAB3795455.1"/>
    </source>
</evidence>
<dbReference type="InterPro" id="IPR013783">
    <property type="entry name" value="Ig-like_fold"/>
</dbReference>
<dbReference type="EMBL" id="CADIKM010000021">
    <property type="protein sequence ID" value="CAB3795455.1"/>
    <property type="molecule type" value="Genomic_DNA"/>
</dbReference>
<evidence type="ECO:0000259" key="2">
    <source>
        <dbReference type="Pfam" id="PF09327"/>
    </source>
</evidence>
<dbReference type="InterPro" id="IPR036116">
    <property type="entry name" value="FN3_sf"/>
</dbReference>
<name>A0A6S7BCL5_9BURK</name>
<dbReference type="InterPro" id="IPR053171">
    <property type="entry name" value="Viral_Tip_Attach_Protein"/>
</dbReference>
<dbReference type="PANTHER" id="PTHR36251:SF2">
    <property type="entry name" value="GIFSY-2 PROPHAGE HOST SPECIFICITY PROTEIN J, PHAGE LAMBDA"/>
    <property type="match status" value="1"/>
</dbReference>
<reference evidence="5 6" key="1">
    <citation type="submission" date="2020-04" db="EMBL/GenBank/DDBJ databases">
        <authorList>
            <person name="De Canck E."/>
        </authorList>
    </citation>
    <scope>NUCLEOTIDE SEQUENCE [LARGE SCALE GENOMIC DNA]</scope>
    <source>
        <strain evidence="5 6">LMG 28138</strain>
    </source>
</reference>
<evidence type="ECO:0000259" key="3">
    <source>
        <dbReference type="Pfam" id="PF13550"/>
    </source>
</evidence>
<dbReference type="SUPFAM" id="SSF49265">
    <property type="entry name" value="Fibronectin type III"/>
    <property type="match status" value="1"/>
</dbReference>
<dbReference type="InterPro" id="IPR032876">
    <property type="entry name" value="J_dom"/>
</dbReference>
<feature type="domain" description="Tip attachment protein J central straight fiber" evidence="2">
    <location>
        <begin position="1138"/>
        <end position="1268"/>
    </location>
</feature>
<evidence type="ECO:0000259" key="4">
    <source>
        <dbReference type="Pfam" id="PF24801"/>
    </source>
</evidence>
<dbReference type="Proteomes" id="UP000494115">
    <property type="component" value="Unassembled WGS sequence"/>
</dbReference>
<dbReference type="Pfam" id="PF24801">
    <property type="entry name" value="FNIII-A_GpJ"/>
    <property type="match status" value="1"/>
</dbReference>
<sequence>MRRAVTGSKGGSTTTPTEAPDSLISTASAQILDLISEGPIFGPALGSTLAQSTFFNGTVVQNADGSNNFTVTSLDARLGDLDQTYIPGFESSASETQVGVVLQQVTPWVQALTDLDINAVRITLSVNALSQTDATNGNISGYQVAYQIQLSVDGGAYTTVVNTSFNGKASSTYTRSHRIELAGAKSLYTVRVVRTTPDTTSEYIQDVTNIVSFSELIDAQLRYPGSAVVGLTLDASQFASVPTRSYHMKGLLIKYPSNYNPDTRTYAGTWDGTFVTGYTNNPAWIFYDLVLNTRYGAGRWVDASMIDRYALYTIAQYCDVMVSDGMGGLEPRFACNCYIATRAGAFQVLQDLASVFRGMAYWAAGQVVATADMPLDSAYTYTAANTTAAFKYVGSSLNTRYTAAQVTWNDPQNAYQQAVEYVEDADGVARYGINQAELVAFGCTSRGQAQRVGHWTLLTSRYETQVVTIELGLDGTVAQPGQIVAVADPSRAGRRIGGRIRAVSGTNQITLDRALPEAKVGDTLTVMMPTGVPEKQPIGGVNGAVITVGSPFSSQPVANAVWMIESSTLQAQLFRVSTVADKGGIAFEVTGTQYEPSKYAAIDTGAAIDVRPITGSTLTVQTPPTGVTVTQNIVIDQGIAKTDMYIYWTAAPNAVGYTVQWQKDNGDWVVAGTTGGLSMDIPGIYSGSYLARVCAINAMGITSPYAYSTLTQLAGKTGAPPVVTSLAASTALVFSVQVGWSFPPNAGDTAYTEVYYSHTSDFSTAVSLGQFSYPTSSTSLLGLSSGYKLFFWARLIDTTGNVGAFYPAITDAGIAGSSSADADAILGYLTGQITATQLSQDLLSPIESIPGLQTSVAAAQSAITQETTDRVAAINAEATTRAAAILAEATARGTAVTNETTARTAADTALGQRIDTVTATTGSNVAAIQAETTARTTADTALGSRIDTVVASTGANAAAIGTETTARTNADSALGSRIDTLSTTTGANTAAITAEQTARTNADSAQVTATNALSSRVDAANSAITSEASTRAAADSSLATQIDSLSAQIVIPEMAGDPSDFAGATTVYAGLWSEQSARAEADLALADQVNTVTAQITTATSSMLAAVQTETQARVDADSAAAAVITDVQAQVADNTAAVQTNAASYADINGRVSASYQIKTQVTANGQTYIAGIGIGVDNDSGILESQVIISASRFSVVDPNGPAAISPFVIQGGQVLLSQAMIGTAWITNGMIGDTIQSTTTNDLGQPSWIISKSGGITLNGPPGTGYQRLTLVGGTLAVYDANNVLRVRLGLW</sequence>